<name>A0A915ZPN1_9GLOM</name>
<dbReference type="OrthoDB" id="10474825at2759"/>
<reference evidence="1" key="1">
    <citation type="submission" date="2020-05" db="EMBL/GenBank/DDBJ databases">
        <authorList>
            <person name="Rincon C."/>
            <person name="Sanders R I."/>
            <person name="Robbins C."/>
            <person name="Chaturvedi A."/>
        </authorList>
    </citation>
    <scope>NUCLEOTIDE SEQUENCE</scope>
    <source>
        <strain evidence="1">CHB12</strain>
    </source>
</reference>
<dbReference type="AlphaFoldDB" id="A0A915ZPN1"/>
<proteinExistence type="predicted"/>
<protein>
    <submittedName>
        <fullName evidence="1">Uncharacterized protein</fullName>
    </submittedName>
</protein>
<dbReference type="Proteomes" id="UP000684084">
    <property type="component" value="Unassembled WGS sequence"/>
</dbReference>
<evidence type="ECO:0000313" key="1">
    <source>
        <dbReference type="EMBL" id="CAB5384762.1"/>
    </source>
</evidence>
<gene>
    <name evidence="1" type="ORF">CHRIB12_LOCUS19002</name>
</gene>
<organism evidence="1 2">
    <name type="scientific">Rhizophagus irregularis</name>
    <dbReference type="NCBI Taxonomy" id="588596"/>
    <lineage>
        <taxon>Eukaryota</taxon>
        <taxon>Fungi</taxon>
        <taxon>Fungi incertae sedis</taxon>
        <taxon>Mucoromycota</taxon>
        <taxon>Glomeromycotina</taxon>
        <taxon>Glomeromycetes</taxon>
        <taxon>Glomerales</taxon>
        <taxon>Glomeraceae</taxon>
        <taxon>Rhizophagus</taxon>
    </lineage>
</organism>
<accession>A0A915ZPN1</accession>
<sequence>MTFSATEKSMDRSLSKKDFMQAGLEMGPSMHETCKRGQDPQRKAEACVLLVPQLDWRKKAEAESIMQLRRPKTLSVSRRINNIRSL</sequence>
<dbReference type="EMBL" id="CAGKOT010000052">
    <property type="protein sequence ID" value="CAB5384762.1"/>
    <property type="molecule type" value="Genomic_DNA"/>
</dbReference>
<comment type="caution">
    <text evidence="1">The sequence shown here is derived from an EMBL/GenBank/DDBJ whole genome shotgun (WGS) entry which is preliminary data.</text>
</comment>
<evidence type="ECO:0000313" key="2">
    <source>
        <dbReference type="Proteomes" id="UP000684084"/>
    </source>
</evidence>